<dbReference type="HOGENOM" id="CLU_196558_0_0_4"/>
<evidence type="ECO:0000313" key="1">
    <source>
        <dbReference type="EMBL" id="ABF78771.1"/>
    </source>
</evidence>
<reference evidence="1" key="1">
    <citation type="submission" date="2006-05" db="EMBL/GenBank/DDBJ databases">
        <title>Complete sequence of chromosome 2 of Burkholderia cenocepacia AU 1054.</title>
        <authorList>
            <consortium name="US DOE Joint Genome Institute"/>
            <person name="Copeland A."/>
            <person name="Lucas S."/>
            <person name="Lapidus A."/>
            <person name="Barry K."/>
            <person name="Detter J.C."/>
            <person name="Glavina del Rio T."/>
            <person name="Hammon N."/>
            <person name="Israni S."/>
            <person name="Dalin E."/>
            <person name="Tice H."/>
            <person name="Pitluck S."/>
            <person name="Chain P."/>
            <person name="Malfatti S."/>
            <person name="Shin M."/>
            <person name="Vergez L."/>
            <person name="Schmutz J."/>
            <person name="Larimer F."/>
            <person name="Land M."/>
            <person name="Hauser L."/>
            <person name="Kyrpides N."/>
            <person name="Lykidis A."/>
            <person name="LiPuma J.J."/>
            <person name="Konstantinidis K."/>
            <person name="Tiedje J.M."/>
            <person name="Richardson P."/>
        </authorList>
    </citation>
    <scope>NUCLEOTIDE SEQUENCE [LARGE SCALE GENOMIC DNA]</scope>
    <source>
        <strain evidence="1">AU 1054</strain>
    </source>
</reference>
<name>A0A0H2XWA2_BURO1</name>
<sequence length="79" mass="8633">MRWLIDLNYIELPASAGMGLVRPLRDKISPGIFRMIALQFVLIAASRMIWKSGAFRHGGSSAARTGSVHAIKPSIAHAF</sequence>
<protein>
    <submittedName>
        <fullName evidence="1">Uncharacterized protein</fullName>
    </submittedName>
</protein>
<accession>A0A0H2XWA2</accession>
<dbReference type="EMBL" id="CP000379">
    <property type="protein sequence ID" value="ABF78771.1"/>
    <property type="molecule type" value="Genomic_DNA"/>
</dbReference>
<proteinExistence type="predicted"/>
<dbReference type="AlphaFoldDB" id="A0A0H2XWA2"/>
<organism evidence="1">
    <name type="scientific">Burkholderia orbicola (strain AU 1054)</name>
    <dbReference type="NCBI Taxonomy" id="331271"/>
    <lineage>
        <taxon>Bacteria</taxon>
        <taxon>Pseudomonadati</taxon>
        <taxon>Pseudomonadota</taxon>
        <taxon>Betaproteobacteria</taxon>
        <taxon>Burkholderiales</taxon>
        <taxon>Burkholderiaceae</taxon>
        <taxon>Burkholderia</taxon>
        <taxon>Burkholderia cepacia complex</taxon>
        <taxon>Burkholderia orbicola</taxon>
    </lineage>
</organism>
<gene>
    <name evidence="1" type="ordered locus">Bcen_3882</name>
</gene>